<proteinExistence type="inferred from homology"/>
<dbReference type="InterPro" id="IPR050220">
    <property type="entry name" value="Type_II_DNA_Topoisomerases"/>
</dbReference>
<comment type="caution">
    <text evidence="7">The sequence shown here is derived from an EMBL/GenBank/DDBJ whole genome shotgun (WGS) entry which is preliminary data.</text>
</comment>
<dbReference type="PANTHER" id="PTHR43493">
    <property type="entry name" value="DNA GYRASE/TOPOISOMERASE SUBUNIT A"/>
    <property type="match status" value="1"/>
</dbReference>
<dbReference type="Gene3D" id="3.90.199.10">
    <property type="entry name" value="Topoisomerase II, domain 5"/>
    <property type="match status" value="1"/>
</dbReference>
<dbReference type="PANTHER" id="PTHR43493:SF5">
    <property type="entry name" value="DNA GYRASE SUBUNIT A, CHLOROPLASTIC_MITOCHONDRIAL"/>
    <property type="match status" value="1"/>
</dbReference>
<dbReference type="FunFam" id="3.90.199.10:FF:000001">
    <property type="entry name" value="DNA gyrase subunit A"/>
    <property type="match status" value="1"/>
</dbReference>
<dbReference type="PROSITE" id="PS52040">
    <property type="entry name" value="TOPO_IIA"/>
    <property type="match status" value="1"/>
</dbReference>
<keyword evidence="4 5" id="KW-0413">Isomerase</keyword>
<keyword evidence="8" id="KW-1185">Reference proteome</keyword>
<sequence>MSVIVGRALPDARDGLKPVHRRILFAMHELGLVHSKPFRKCARVVGEVLGKFHPHGDQAVYDALVRLAQDFSMHAPLINGHGNFGSLDNDPAAAMRYTECKLRPLTEAMLLQDIASSTVDYTPNFDGSQEEPSVLPAVVPHLLVNGSAGIAVGMATSIPPHNLGEVVAALCCLIDNPEATTEELMEHLPAPDFPTGGQVLDPSNELRKVYSTGRGTITLRGLAHIEDGSKNKSQVVITEIPYMTNKAMLVTRVAELVNSRALEGVADIRDESDREGMRVVIELKRHADPNVVLNNLYKHSKLQARVSCNMVALINGRPETLSLLDILRHFVEFRCEGRQKNRAADSHGRNS</sequence>
<feature type="active site" description="O-(5'-phospho-DNA)-tyrosine intermediate" evidence="5">
    <location>
        <position position="97"/>
    </location>
</feature>
<dbReference type="GO" id="GO:0005737">
    <property type="term" value="C:cytoplasm"/>
    <property type="evidence" value="ECO:0007669"/>
    <property type="project" value="TreeGrafter"/>
</dbReference>
<evidence type="ECO:0000256" key="5">
    <source>
        <dbReference type="PROSITE-ProRule" id="PRU01384"/>
    </source>
</evidence>
<protein>
    <recommendedName>
        <fullName evidence="6">Topo IIA-type catalytic domain-containing protein</fullName>
    </recommendedName>
</protein>
<dbReference type="InterPro" id="IPR013760">
    <property type="entry name" value="Topo_IIA-like_dom_sf"/>
</dbReference>
<dbReference type="SMART" id="SM00434">
    <property type="entry name" value="TOP4c"/>
    <property type="match status" value="1"/>
</dbReference>
<evidence type="ECO:0000256" key="4">
    <source>
        <dbReference type="ARBA" id="ARBA00023235"/>
    </source>
</evidence>
<comment type="catalytic activity">
    <reaction evidence="5">
        <text>ATP-dependent breakage, passage and rejoining of double-stranded DNA.</text>
        <dbReference type="EC" id="5.6.2.2"/>
    </reaction>
</comment>
<evidence type="ECO:0000256" key="3">
    <source>
        <dbReference type="ARBA" id="ARBA00023125"/>
    </source>
</evidence>
<dbReference type="GO" id="GO:0006265">
    <property type="term" value="P:DNA topological change"/>
    <property type="evidence" value="ECO:0007669"/>
    <property type="project" value="UniProtKB-UniRule"/>
</dbReference>
<evidence type="ECO:0000259" key="6">
    <source>
        <dbReference type="PROSITE" id="PS52040"/>
    </source>
</evidence>
<organism evidence="7 8">
    <name type="scientific">Cymbomonas tetramitiformis</name>
    <dbReference type="NCBI Taxonomy" id="36881"/>
    <lineage>
        <taxon>Eukaryota</taxon>
        <taxon>Viridiplantae</taxon>
        <taxon>Chlorophyta</taxon>
        <taxon>Pyramimonadophyceae</taxon>
        <taxon>Pyramimonadales</taxon>
        <taxon>Pyramimonadaceae</taxon>
        <taxon>Cymbomonas</taxon>
    </lineage>
</organism>
<dbReference type="GO" id="GO:0003918">
    <property type="term" value="F:DNA topoisomerase type II (double strand cut, ATP-hydrolyzing) activity"/>
    <property type="evidence" value="ECO:0007669"/>
    <property type="project" value="UniProtKB-EC"/>
</dbReference>
<dbReference type="GO" id="GO:0003677">
    <property type="term" value="F:DNA binding"/>
    <property type="evidence" value="ECO:0007669"/>
    <property type="project" value="UniProtKB-UniRule"/>
</dbReference>
<dbReference type="SUPFAM" id="SSF56719">
    <property type="entry name" value="Type II DNA topoisomerase"/>
    <property type="match status" value="1"/>
</dbReference>
<evidence type="ECO:0000256" key="2">
    <source>
        <dbReference type="ARBA" id="ARBA00023029"/>
    </source>
</evidence>
<gene>
    <name evidence="7" type="ORF">CYMTET_30715</name>
</gene>
<dbReference type="GO" id="GO:0009330">
    <property type="term" value="C:DNA topoisomerase type II (double strand cut, ATP-hydrolyzing) complex"/>
    <property type="evidence" value="ECO:0007669"/>
    <property type="project" value="TreeGrafter"/>
</dbReference>
<dbReference type="CDD" id="cd00187">
    <property type="entry name" value="TOP4c"/>
    <property type="match status" value="1"/>
</dbReference>
<dbReference type="EMBL" id="LGRX02017851">
    <property type="protein sequence ID" value="KAK3260326.1"/>
    <property type="molecule type" value="Genomic_DNA"/>
</dbReference>
<evidence type="ECO:0000256" key="1">
    <source>
        <dbReference type="ARBA" id="ARBA00008263"/>
    </source>
</evidence>
<keyword evidence="3 5" id="KW-0238">DNA-binding</keyword>
<evidence type="ECO:0000313" key="8">
    <source>
        <dbReference type="Proteomes" id="UP001190700"/>
    </source>
</evidence>
<accession>A0AAE0KTM2</accession>
<dbReference type="InterPro" id="IPR002205">
    <property type="entry name" value="Topo_IIA_dom_A"/>
</dbReference>
<name>A0AAE0KTM2_9CHLO</name>
<dbReference type="Pfam" id="PF00521">
    <property type="entry name" value="DNA_topoisoIV"/>
    <property type="match status" value="1"/>
</dbReference>
<evidence type="ECO:0000313" key="7">
    <source>
        <dbReference type="EMBL" id="KAK3260326.1"/>
    </source>
</evidence>
<reference evidence="7 8" key="1">
    <citation type="journal article" date="2015" name="Genome Biol. Evol.">
        <title>Comparative Genomics of a Bacterivorous Green Alga Reveals Evolutionary Causalities and Consequences of Phago-Mixotrophic Mode of Nutrition.</title>
        <authorList>
            <person name="Burns J.A."/>
            <person name="Paasch A."/>
            <person name="Narechania A."/>
            <person name="Kim E."/>
        </authorList>
    </citation>
    <scope>NUCLEOTIDE SEQUENCE [LARGE SCALE GENOMIC DNA]</scope>
    <source>
        <strain evidence="7 8">PLY_AMNH</strain>
    </source>
</reference>
<feature type="domain" description="Topo IIA-type catalytic" evidence="6">
    <location>
        <begin position="9"/>
        <end position="351"/>
    </location>
</feature>
<dbReference type="InterPro" id="IPR013758">
    <property type="entry name" value="Topo_IIA_A/C_ab"/>
</dbReference>
<dbReference type="AlphaFoldDB" id="A0AAE0KTM2"/>
<dbReference type="Proteomes" id="UP001190700">
    <property type="component" value="Unassembled WGS sequence"/>
</dbReference>
<comment type="similarity">
    <text evidence="1">Belongs to the type II topoisomerase GyrA/ParC subunit family.</text>
</comment>
<dbReference type="GO" id="GO:0005524">
    <property type="term" value="F:ATP binding"/>
    <property type="evidence" value="ECO:0007669"/>
    <property type="project" value="InterPro"/>
</dbReference>
<keyword evidence="2 5" id="KW-0799">Topoisomerase</keyword>